<evidence type="ECO:0000313" key="5">
    <source>
        <dbReference type="Proteomes" id="UP001152622"/>
    </source>
</evidence>
<dbReference type="InterPro" id="IPR018502">
    <property type="entry name" value="Annexin_repeat"/>
</dbReference>
<dbReference type="GO" id="GO:0071385">
    <property type="term" value="P:cellular response to glucocorticoid stimulus"/>
    <property type="evidence" value="ECO:0007669"/>
    <property type="project" value="TreeGrafter"/>
</dbReference>
<dbReference type="PANTHER" id="PTHR10502:SF17">
    <property type="entry name" value="ANNEXIN A1"/>
    <property type="match status" value="1"/>
</dbReference>
<protein>
    <recommendedName>
        <fullName evidence="6">Annexin</fullName>
    </recommendedName>
</protein>
<dbReference type="InterPro" id="IPR037104">
    <property type="entry name" value="Annexin_sf"/>
</dbReference>
<sequence>MTLLKDLFRRVVDLGSDDEEDASFHGTVGPDPLFLASEDASFLDRAITAEGVEEGAILARLVKRNCEQRQQIKEAFQQAYGKALDADLGTALSGDLKDLALALLKTPAQYDAQMLREAMKGFGTNEDVLIEILVSRSNAEIAEIKKVYQEEYQRDLEEDIDSENR</sequence>
<dbReference type="GO" id="GO:0001786">
    <property type="term" value="F:phosphatidylserine binding"/>
    <property type="evidence" value="ECO:0007669"/>
    <property type="project" value="TreeGrafter"/>
</dbReference>
<dbReference type="FunFam" id="1.10.220.10:FF:000003">
    <property type="entry name" value="Annexin"/>
    <property type="match status" value="1"/>
</dbReference>
<evidence type="ECO:0008006" key="6">
    <source>
        <dbReference type="Google" id="ProtNLM"/>
    </source>
</evidence>
<comment type="similarity">
    <text evidence="1">Belongs to the annexin family.</text>
</comment>
<dbReference type="PANTHER" id="PTHR10502">
    <property type="entry name" value="ANNEXIN"/>
    <property type="match status" value="1"/>
</dbReference>
<name>A0A9Q1EXW7_SYNKA</name>
<evidence type="ECO:0000256" key="2">
    <source>
        <dbReference type="ARBA" id="ARBA00022737"/>
    </source>
</evidence>
<dbReference type="OrthoDB" id="8953264at2759"/>
<dbReference type="InterPro" id="IPR001464">
    <property type="entry name" value="Annexin"/>
</dbReference>
<gene>
    <name evidence="4" type="ORF">SKAU_G00285500</name>
</gene>
<dbReference type="AlphaFoldDB" id="A0A9Q1EXW7"/>
<dbReference type="EMBL" id="JAINUF010000011">
    <property type="protein sequence ID" value="KAJ8347149.1"/>
    <property type="molecule type" value="Genomic_DNA"/>
</dbReference>
<dbReference type="Gene3D" id="1.10.220.10">
    <property type="entry name" value="Annexin"/>
    <property type="match status" value="2"/>
</dbReference>
<organism evidence="4 5">
    <name type="scientific">Synaphobranchus kaupii</name>
    <name type="common">Kaup's arrowtooth eel</name>
    <dbReference type="NCBI Taxonomy" id="118154"/>
    <lineage>
        <taxon>Eukaryota</taxon>
        <taxon>Metazoa</taxon>
        <taxon>Chordata</taxon>
        <taxon>Craniata</taxon>
        <taxon>Vertebrata</taxon>
        <taxon>Euteleostomi</taxon>
        <taxon>Actinopterygii</taxon>
        <taxon>Neopterygii</taxon>
        <taxon>Teleostei</taxon>
        <taxon>Anguilliformes</taxon>
        <taxon>Synaphobranchidae</taxon>
        <taxon>Synaphobranchus</taxon>
    </lineage>
</organism>
<keyword evidence="5" id="KW-1185">Reference proteome</keyword>
<dbReference type="SMART" id="SM00335">
    <property type="entry name" value="ANX"/>
    <property type="match status" value="2"/>
</dbReference>
<dbReference type="GO" id="GO:0012506">
    <property type="term" value="C:vesicle membrane"/>
    <property type="evidence" value="ECO:0007669"/>
    <property type="project" value="TreeGrafter"/>
</dbReference>
<evidence type="ECO:0000313" key="4">
    <source>
        <dbReference type="EMBL" id="KAJ8347149.1"/>
    </source>
</evidence>
<dbReference type="GO" id="GO:0007165">
    <property type="term" value="P:signal transduction"/>
    <property type="evidence" value="ECO:0007669"/>
    <property type="project" value="TreeGrafter"/>
</dbReference>
<reference evidence="4" key="1">
    <citation type="journal article" date="2023" name="Science">
        <title>Genome structures resolve the early diversification of teleost fishes.</title>
        <authorList>
            <person name="Parey E."/>
            <person name="Louis A."/>
            <person name="Montfort J."/>
            <person name="Bouchez O."/>
            <person name="Roques C."/>
            <person name="Iampietro C."/>
            <person name="Lluch J."/>
            <person name="Castinel A."/>
            <person name="Donnadieu C."/>
            <person name="Desvignes T."/>
            <person name="Floi Bucao C."/>
            <person name="Jouanno E."/>
            <person name="Wen M."/>
            <person name="Mejri S."/>
            <person name="Dirks R."/>
            <person name="Jansen H."/>
            <person name="Henkel C."/>
            <person name="Chen W.J."/>
            <person name="Zahm M."/>
            <person name="Cabau C."/>
            <person name="Klopp C."/>
            <person name="Thompson A.W."/>
            <person name="Robinson-Rechavi M."/>
            <person name="Braasch I."/>
            <person name="Lecointre G."/>
            <person name="Bobe J."/>
            <person name="Postlethwait J.H."/>
            <person name="Berthelot C."/>
            <person name="Roest Crollius H."/>
            <person name="Guiguen Y."/>
        </authorList>
    </citation>
    <scope>NUCLEOTIDE SEQUENCE</scope>
    <source>
        <strain evidence="4">WJC10195</strain>
    </source>
</reference>
<dbReference type="PRINTS" id="PR00196">
    <property type="entry name" value="ANNEXIN"/>
</dbReference>
<keyword evidence="3" id="KW-0041">Annexin</keyword>
<dbReference type="GO" id="GO:0005737">
    <property type="term" value="C:cytoplasm"/>
    <property type="evidence" value="ECO:0007669"/>
    <property type="project" value="TreeGrafter"/>
</dbReference>
<dbReference type="GO" id="GO:0006909">
    <property type="term" value="P:phagocytosis"/>
    <property type="evidence" value="ECO:0007669"/>
    <property type="project" value="TreeGrafter"/>
</dbReference>
<evidence type="ECO:0000256" key="1">
    <source>
        <dbReference type="ARBA" id="ARBA00007831"/>
    </source>
</evidence>
<dbReference type="GO" id="GO:0005544">
    <property type="term" value="F:calcium-dependent phospholipid binding"/>
    <property type="evidence" value="ECO:0007669"/>
    <property type="project" value="InterPro"/>
</dbReference>
<evidence type="ECO:0000256" key="3">
    <source>
        <dbReference type="ARBA" id="ARBA00023216"/>
    </source>
</evidence>
<dbReference type="SUPFAM" id="SSF47874">
    <property type="entry name" value="Annexin"/>
    <property type="match status" value="1"/>
</dbReference>
<accession>A0A9Q1EXW7</accession>
<keyword evidence="2" id="KW-0677">Repeat</keyword>
<dbReference type="GO" id="GO:0005886">
    <property type="term" value="C:plasma membrane"/>
    <property type="evidence" value="ECO:0007669"/>
    <property type="project" value="TreeGrafter"/>
</dbReference>
<dbReference type="GO" id="GO:0005509">
    <property type="term" value="F:calcium ion binding"/>
    <property type="evidence" value="ECO:0007669"/>
    <property type="project" value="InterPro"/>
</dbReference>
<dbReference type="Proteomes" id="UP001152622">
    <property type="component" value="Chromosome 11"/>
</dbReference>
<dbReference type="PROSITE" id="PS51897">
    <property type="entry name" value="ANNEXIN_2"/>
    <property type="match status" value="2"/>
</dbReference>
<proteinExistence type="inferred from homology"/>
<comment type="caution">
    <text evidence="4">The sequence shown here is derived from an EMBL/GenBank/DDBJ whole genome shotgun (WGS) entry which is preliminary data.</text>
</comment>
<dbReference type="GO" id="GO:0005634">
    <property type="term" value="C:nucleus"/>
    <property type="evidence" value="ECO:0007669"/>
    <property type="project" value="TreeGrafter"/>
</dbReference>
<dbReference type="Pfam" id="PF00191">
    <property type="entry name" value="Annexin"/>
    <property type="match status" value="2"/>
</dbReference>